<dbReference type="Pfam" id="PF03328">
    <property type="entry name" value="HpcH_HpaI"/>
    <property type="match status" value="1"/>
</dbReference>
<evidence type="ECO:0000256" key="2">
    <source>
        <dbReference type="ARBA" id="ARBA00005568"/>
    </source>
</evidence>
<keyword evidence="3" id="KW-0479">Metal-binding</keyword>
<dbReference type="GO" id="GO:0046872">
    <property type="term" value="F:metal ion binding"/>
    <property type="evidence" value="ECO:0007669"/>
    <property type="project" value="UniProtKB-KW"/>
</dbReference>
<dbReference type="Gene3D" id="3.20.20.60">
    <property type="entry name" value="Phosphoenolpyruvate-binding domains"/>
    <property type="match status" value="1"/>
</dbReference>
<evidence type="ECO:0000313" key="9">
    <source>
        <dbReference type="EMBL" id="EYD73395.1"/>
    </source>
</evidence>
<dbReference type="GO" id="GO:0016832">
    <property type="term" value="F:aldehyde-lyase activity"/>
    <property type="evidence" value="ECO:0007669"/>
    <property type="project" value="TreeGrafter"/>
</dbReference>
<evidence type="ECO:0000256" key="1">
    <source>
        <dbReference type="ARBA" id="ARBA00001968"/>
    </source>
</evidence>
<comment type="cofactor">
    <cofactor evidence="1">
        <name>a divalent metal cation</name>
        <dbReference type="ChEBI" id="CHEBI:60240"/>
    </cofactor>
</comment>
<name>A0A017HGF0_9RHOB</name>
<comment type="similarity">
    <text evidence="2">Belongs to the HpcH/HpaI aldolase family.</text>
</comment>
<evidence type="ECO:0000256" key="3">
    <source>
        <dbReference type="ARBA" id="ARBA00022723"/>
    </source>
</evidence>
<dbReference type="EMBL" id="APGJ01000003">
    <property type="protein sequence ID" value="EYD73395.1"/>
    <property type="molecule type" value="Genomic_DNA"/>
</dbReference>
<dbReference type="PANTHER" id="PTHR30502:SF4">
    <property type="entry name" value="5-KETO-4-DEOXY-D-GLUCARATE ALDOLASE"/>
    <property type="match status" value="1"/>
</dbReference>
<dbReference type="InterPro" id="IPR050251">
    <property type="entry name" value="HpcH-HpaI_aldolase"/>
</dbReference>
<proteinExistence type="inferred from homology"/>
<sequence>METPKNRFKAALREGRQQIGLWNMISGPLVPEALSGLGYDWVVIDTEHSPTDVADVLPALQAMAAEPATSAVVRPAWNDPVIIKRLLDFGAQTLLIPYVQSAEEARAAVAATRYPPVGMRGVAGLHRATRYGRIGDYAARAHEETCVLVQVETKTALDRLEEIAAVEGVDGVFFGPADLSASLGHPGRLDHPEVVAAIMDGIDRLKAMNVPSGILSLDSDFARACIARGTGFTAVGIDAGLMLGAARDLLGRFR</sequence>
<dbReference type="RefSeq" id="WP_017927583.1">
    <property type="nucleotide sequence ID" value="NZ_KB822996.1"/>
</dbReference>
<dbReference type="OrthoDB" id="9802624at2"/>
<protein>
    <recommendedName>
        <fullName evidence="7">Hydroxypyruvate/pyruvate aldolase</fullName>
    </recommendedName>
</protein>
<comment type="caution">
    <text evidence="9">The sequence shown here is derived from an EMBL/GenBank/DDBJ whole genome shotgun (WGS) entry which is preliminary data.</text>
</comment>
<evidence type="ECO:0000256" key="5">
    <source>
        <dbReference type="ARBA" id="ARBA00023317"/>
    </source>
</evidence>
<dbReference type="SUPFAM" id="SSF51621">
    <property type="entry name" value="Phosphoenolpyruvate/pyruvate domain"/>
    <property type="match status" value="1"/>
</dbReference>
<gene>
    <name evidence="9" type="ORF">Lokhon_00926</name>
</gene>
<dbReference type="GO" id="GO:0005737">
    <property type="term" value="C:cytoplasm"/>
    <property type="evidence" value="ECO:0007669"/>
    <property type="project" value="UniProtKB-ARBA"/>
</dbReference>
<dbReference type="AlphaFoldDB" id="A0A017HGF0"/>
<dbReference type="InterPro" id="IPR015813">
    <property type="entry name" value="Pyrv/PenolPyrv_kinase-like_dom"/>
</dbReference>
<dbReference type="InterPro" id="IPR040442">
    <property type="entry name" value="Pyrv_kinase-like_dom_sf"/>
</dbReference>
<evidence type="ECO:0000256" key="4">
    <source>
        <dbReference type="ARBA" id="ARBA00023239"/>
    </source>
</evidence>
<keyword evidence="10" id="KW-1185">Reference proteome</keyword>
<evidence type="ECO:0000313" key="10">
    <source>
        <dbReference type="Proteomes" id="UP000025047"/>
    </source>
</evidence>
<reference evidence="9 10" key="1">
    <citation type="submission" date="2013-03" db="EMBL/GenBank/DDBJ databases">
        <authorList>
            <person name="Fiebig A."/>
            <person name="Goeker M."/>
            <person name="Klenk H.-P.P."/>
        </authorList>
    </citation>
    <scope>NUCLEOTIDE SEQUENCE [LARGE SCALE GENOMIC DNA]</scope>
    <source>
        <strain evidence="9 10">DSM 17492</strain>
    </source>
</reference>
<evidence type="ECO:0000256" key="6">
    <source>
        <dbReference type="ARBA" id="ARBA00045074"/>
    </source>
</evidence>
<comment type="catalytic activity">
    <reaction evidence="6">
        <text>D-glyceraldehyde + pyruvate = 2-dehydro-3-deoxy-L-galactonate</text>
        <dbReference type="Rhea" id="RHEA:80055"/>
        <dbReference type="ChEBI" id="CHEBI:15361"/>
        <dbReference type="ChEBI" id="CHEBI:17378"/>
        <dbReference type="ChEBI" id="CHEBI:75545"/>
    </reaction>
</comment>
<dbReference type="InterPro" id="IPR005000">
    <property type="entry name" value="Aldolase/citrate-lyase_domain"/>
</dbReference>
<keyword evidence="5" id="KW-0670">Pyruvate</keyword>
<organism evidence="9 10">
    <name type="scientific">Limimaricola hongkongensis DSM 17492</name>
    <dbReference type="NCBI Taxonomy" id="1122180"/>
    <lineage>
        <taxon>Bacteria</taxon>
        <taxon>Pseudomonadati</taxon>
        <taxon>Pseudomonadota</taxon>
        <taxon>Alphaproteobacteria</taxon>
        <taxon>Rhodobacterales</taxon>
        <taxon>Paracoccaceae</taxon>
        <taxon>Limimaricola</taxon>
    </lineage>
</organism>
<evidence type="ECO:0000259" key="8">
    <source>
        <dbReference type="Pfam" id="PF03328"/>
    </source>
</evidence>
<dbReference type="FunFam" id="3.20.20.60:FF:000004">
    <property type="entry name" value="5-keto-4-deoxy-D-glucarate aldolase"/>
    <property type="match status" value="1"/>
</dbReference>
<keyword evidence="4" id="KW-0456">Lyase</keyword>
<feature type="domain" description="HpcH/HpaI aldolase/citrate lyase" evidence="8">
    <location>
        <begin position="18"/>
        <end position="243"/>
    </location>
</feature>
<dbReference type="PATRIC" id="fig|1122180.6.peg.919"/>
<dbReference type="eggNOG" id="COG3836">
    <property type="taxonomic scope" value="Bacteria"/>
</dbReference>
<dbReference type="Proteomes" id="UP000025047">
    <property type="component" value="Unassembled WGS sequence"/>
</dbReference>
<dbReference type="STRING" id="1122180.Lokhon_00926"/>
<evidence type="ECO:0000256" key="7">
    <source>
        <dbReference type="ARBA" id="ARBA00068169"/>
    </source>
</evidence>
<dbReference type="PANTHER" id="PTHR30502">
    <property type="entry name" value="2-KETO-3-DEOXY-L-RHAMNONATE ALDOLASE"/>
    <property type="match status" value="1"/>
</dbReference>
<dbReference type="HOGENOM" id="CLU_059964_1_0_5"/>
<accession>A0A017HGF0</accession>